<organism evidence="2 3">
    <name type="scientific">Byssothecium circinans</name>
    <dbReference type="NCBI Taxonomy" id="147558"/>
    <lineage>
        <taxon>Eukaryota</taxon>
        <taxon>Fungi</taxon>
        <taxon>Dikarya</taxon>
        <taxon>Ascomycota</taxon>
        <taxon>Pezizomycotina</taxon>
        <taxon>Dothideomycetes</taxon>
        <taxon>Pleosporomycetidae</taxon>
        <taxon>Pleosporales</taxon>
        <taxon>Massarineae</taxon>
        <taxon>Massarinaceae</taxon>
        <taxon>Byssothecium</taxon>
    </lineage>
</organism>
<dbReference type="Proteomes" id="UP000800035">
    <property type="component" value="Unassembled WGS sequence"/>
</dbReference>
<gene>
    <name evidence="2" type="ORF">CC80DRAFT_491879</name>
</gene>
<sequence length="75" mass="8137">MVDRPVIGLEPHVQGPACSRSMPPRPSCDHPIAASLLYPPRPRVGALDRVTQLQPSASTTPPSQHPLTRARLPTR</sequence>
<evidence type="ECO:0000313" key="3">
    <source>
        <dbReference type="Proteomes" id="UP000800035"/>
    </source>
</evidence>
<accession>A0A6A5TZ90</accession>
<dbReference type="EMBL" id="ML976990">
    <property type="protein sequence ID" value="KAF1957029.1"/>
    <property type="molecule type" value="Genomic_DNA"/>
</dbReference>
<protein>
    <submittedName>
        <fullName evidence="2">Uncharacterized protein</fullName>
    </submittedName>
</protein>
<keyword evidence="3" id="KW-1185">Reference proteome</keyword>
<feature type="compositionally biased region" description="Polar residues" evidence="1">
    <location>
        <begin position="53"/>
        <end position="66"/>
    </location>
</feature>
<evidence type="ECO:0000256" key="1">
    <source>
        <dbReference type="SAM" id="MobiDB-lite"/>
    </source>
</evidence>
<feature type="region of interest" description="Disordered" evidence="1">
    <location>
        <begin position="53"/>
        <end position="75"/>
    </location>
</feature>
<evidence type="ECO:0000313" key="2">
    <source>
        <dbReference type="EMBL" id="KAF1957029.1"/>
    </source>
</evidence>
<reference evidence="2" key="1">
    <citation type="journal article" date="2020" name="Stud. Mycol.">
        <title>101 Dothideomycetes genomes: a test case for predicting lifestyles and emergence of pathogens.</title>
        <authorList>
            <person name="Haridas S."/>
            <person name="Albert R."/>
            <person name="Binder M."/>
            <person name="Bloem J."/>
            <person name="Labutti K."/>
            <person name="Salamov A."/>
            <person name="Andreopoulos B."/>
            <person name="Baker S."/>
            <person name="Barry K."/>
            <person name="Bills G."/>
            <person name="Bluhm B."/>
            <person name="Cannon C."/>
            <person name="Castanera R."/>
            <person name="Culley D."/>
            <person name="Daum C."/>
            <person name="Ezra D."/>
            <person name="Gonzalez J."/>
            <person name="Henrissat B."/>
            <person name="Kuo A."/>
            <person name="Liang C."/>
            <person name="Lipzen A."/>
            <person name="Lutzoni F."/>
            <person name="Magnuson J."/>
            <person name="Mondo S."/>
            <person name="Nolan M."/>
            <person name="Ohm R."/>
            <person name="Pangilinan J."/>
            <person name="Park H.-J."/>
            <person name="Ramirez L."/>
            <person name="Alfaro M."/>
            <person name="Sun H."/>
            <person name="Tritt A."/>
            <person name="Yoshinaga Y."/>
            <person name="Zwiers L.-H."/>
            <person name="Turgeon B."/>
            <person name="Goodwin S."/>
            <person name="Spatafora J."/>
            <person name="Crous P."/>
            <person name="Grigoriev I."/>
        </authorList>
    </citation>
    <scope>NUCLEOTIDE SEQUENCE</scope>
    <source>
        <strain evidence="2">CBS 675.92</strain>
    </source>
</reference>
<dbReference type="AlphaFoldDB" id="A0A6A5TZ90"/>
<name>A0A6A5TZ90_9PLEO</name>
<proteinExistence type="predicted"/>
<feature type="region of interest" description="Disordered" evidence="1">
    <location>
        <begin position="1"/>
        <end position="26"/>
    </location>
</feature>